<evidence type="ECO:0000313" key="2">
    <source>
        <dbReference type="Proteomes" id="UP001497382"/>
    </source>
</evidence>
<keyword evidence="2" id="KW-1185">Reference proteome</keyword>
<evidence type="ECO:0000313" key="1">
    <source>
        <dbReference type="EMBL" id="CAL1263308.1"/>
    </source>
</evidence>
<organism evidence="1 2">
    <name type="scientific">Larinioides sclopetarius</name>
    <dbReference type="NCBI Taxonomy" id="280406"/>
    <lineage>
        <taxon>Eukaryota</taxon>
        <taxon>Metazoa</taxon>
        <taxon>Ecdysozoa</taxon>
        <taxon>Arthropoda</taxon>
        <taxon>Chelicerata</taxon>
        <taxon>Arachnida</taxon>
        <taxon>Araneae</taxon>
        <taxon>Araneomorphae</taxon>
        <taxon>Entelegynae</taxon>
        <taxon>Araneoidea</taxon>
        <taxon>Araneidae</taxon>
        <taxon>Larinioides</taxon>
    </lineage>
</organism>
<dbReference type="Proteomes" id="UP001497382">
    <property type="component" value="Unassembled WGS sequence"/>
</dbReference>
<sequence>MFKRIIKLTHSYRIGSFLVDLSIILQRSLVRQNNMARVKKRIYEGEKLKRRREEKN</sequence>
<accession>A0AAV1YWX2</accession>
<dbReference type="EMBL" id="CAXIEN010000008">
    <property type="protein sequence ID" value="CAL1263308.1"/>
    <property type="molecule type" value="Genomic_DNA"/>
</dbReference>
<comment type="caution">
    <text evidence="1">The sequence shown here is derived from an EMBL/GenBank/DDBJ whole genome shotgun (WGS) entry which is preliminary data.</text>
</comment>
<proteinExistence type="predicted"/>
<name>A0AAV1YWX2_9ARAC</name>
<dbReference type="AlphaFoldDB" id="A0AAV1YWX2"/>
<reference evidence="1 2" key="1">
    <citation type="submission" date="2024-04" db="EMBL/GenBank/DDBJ databases">
        <authorList>
            <person name="Rising A."/>
            <person name="Reimegard J."/>
            <person name="Sonavane S."/>
            <person name="Akerstrom W."/>
            <person name="Nylinder S."/>
            <person name="Hedman E."/>
            <person name="Kallberg Y."/>
        </authorList>
    </citation>
    <scope>NUCLEOTIDE SEQUENCE [LARGE SCALE GENOMIC DNA]</scope>
</reference>
<gene>
    <name evidence="1" type="ORF">LARSCL_LOCUS1431</name>
</gene>
<protein>
    <submittedName>
        <fullName evidence="1">Uncharacterized protein</fullName>
    </submittedName>
</protein>